<dbReference type="EMBL" id="JAHEPS010000003">
    <property type="protein sequence ID" value="MBT1444786.1"/>
    <property type="molecule type" value="Genomic_DNA"/>
</dbReference>
<dbReference type="PANTHER" id="PTHR45138">
    <property type="entry name" value="REGULATORY COMPONENTS OF SENSORY TRANSDUCTION SYSTEM"/>
    <property type="match status" value="1"/>
</dbReference>
<dbReference type="Gene3D" id="3.30.70.270">
    <property type="match status" value="1"/>
</dbReference>
<evidence type="ECO:0000256" key="2">
    <source>
        <dbReference type="ARBA" id="ARBA00034247"/>
    </source>
</evidence>
<evidence type="ECO:0000313" key="6">
    <source>
        <dbReference type="Proteomes" id="UP001195903"/>
    </source>
</evidence>
<dbReference type="InterPro" id="IPR050469">
    <property type="entry name" value="Diguanylate_Cyclase"/>
</dbReference>
<feature type="transmembrane region" description="Helical" evidence="3">
    <location>
        <begin position="156"/>
        <end position="181"/>
    </location>
</feature>
<keyword evidence="3" id="KW-1133">Transmembrane helix</keyword>
<keyword evidence="5" id="KW-0808">Transferase</keyword>
<accession>A0ABS5V2W4</accession>
<keyword evidence="3" id="KW-0812">Transmembrane</keyword>
<reference evidence="5 6" key="1">
    <citation type="submission" date="2021-05" db="EMBL/GenBank/DDBJ databases">
        <title>Shewanella sp. JM162201.</title>
        <authorList>
            <person name="Xu S."/>
            <person name="Li A."/>
        </authorList>
    </citation>
    <scope>NUCLEOTIDE SEQUENCE [LARGE SCALE GENOMIC DNA]</scope>
    <source>
        <strain evidence="5 6">JM162201</strain>
    </source>
</reference>
<dbReference type="SUPFAM" id="SSF55073">
    <property type="entry name" value="Nucleotide cyclase"/>
    <property type="match status" value="1"/>
</dbReference>
<dbReference type="GO" id="GO:0052621">
    <property type="term" value="F:diguanylate cyclase activity"/>
    <property type="evidence" value="ECO:0007669"/>
    <property type="project" value="UniProtKB-EC"/>
</dbReference>
<dbReference type="InterPro" id="IPR043128">
    <property type="entry name" value="Rev_trsase/Diguanyl_cyclase"/>
</dbReference>
<protein>
    <recommendedName>
        <fullName evidence="1">diguanylate cyclase</fullName>
        <ecNumber evidence="1">2.7.7.65</ecNumber>
    </recommendedName>
</protein>
<dbReference type="InterPro" id="IPR000160">
    <property type="entry name" value="GGDEF_dom"/>
</dbReference>
<evidence type="ECO:0000256" key="3">
    <source>
        <dbReference type="SAM" id="Phobius"/>
    </source>
</evidence>
<name>A0ABS5V2W4_9GAMM</name>
<dbReference type="Proteomes" id="UP001195903">
    <property type="component" value="Unassembled WGS sequence"/>
</dbReference>
<keyword evidence="6" id="KW-1185">Reference proteome</keyword>
<evidence type="ECO:0000259" key="4">
    <source>
        <dbReference type="PROSITE" id="PS50887"/>
    </source>
</evidence>
<comment type="catalytic activity">
    <reaction evidence="2">
        <text>2 GTP = 3',3'-c-di-GMP + 2 diphosphate</text>
        <dbReference type="Rhea" id="RHEA:24898"/>
        <dbReference type="ChEBI" id="CHEBI:33019"/>
        <dbReference type="ChEBI" id="CHEBI:37565"/>
        <dbReference type="ChEBI" id="CHEBI:58805"/>
        <dbReference type="EC" id="2.7.7.65"/>
    </reaction>
</comment>
<evidence type="ECO:0000256" key="1">
    <source>
        <dbReference type="ARBA" id="ARBA00012528"/>
    </source>
</evidence>
<dbReference type="PANTHER" id="PTHR45138:SF9">
    <property type="entry name" value="DIGUANYLATE CYCLASE DGCM-RELATED"/>
    <property type="match status" value="1"/>
</dbReference>
<organism evidence="5 6">
    <name type="scientific">Shewanella jiangmenensis</name>
    <dbReference type="NCBI Taxonomy" id="2837387"/>
    <lineage>
        <taxon>Bacteria</taxon>
        <taxon>Pseudomonadati</taxon>
        <taxon>Pseudomonadota</taxon>
        <taxon>Gammaproteobacteria</taxon>
        <taxon>Alteromonadales</taxon>
        <taxon>Shewanellaceae</taxon>
        <taxon>Shewanella</taxon>
    </lineage>
</organism>
<dbReference type="CDD" id="cd01949">
    <property type="entry name" value="GGDEF"/>
    <property type="match status" value="1"/>
</dbReference>
<dbReference type="NCBIfam" id="TIGR00254">
    <property type="entry name" value="GGDEF"/>
    <property type="match status" value="1"/>
</dbReference>
<gene>
    <name evidence="5" type="ORF">KJI95_09655</name>
</gene>
<keyword evidence="3" id="KW-0472">Membrane</keyword>
<keyword evidence="5" id="KW-0548">Nucleotidyltransferase</keyword>
<dbReference type="InterPro" id="IPR029787">
    <property type="entry name" value="Nucleotide_cyclase"/>
</dbReference>
<feature type="domain" description="GGDEF" evidence="4">
    <location>
        <begin position="268"/>
        <end position="405"/>
    </location>
</feature>
<sequence length="419" mass="46979">MRKRLWQSFVCLAALGIATGVMALFAINQQANEFNRASSQTLAAEEWVRDSLRQQLGLERLRQDWAELSPLERKNLIIEMRARQQRLVDELAPPTERDMAIGVLQGLDSLQSELKQGPGSELTRLTQTSRDLAIRLSSLGASESQQRFSALEKRRWQLNITVMFLSLLFILCSQYLAWMLLGRHFIRPLIHLGKELDALTGHRSDTEPKLETVNRELKGMSDNLKHIHHQLQHQSRNSDKDPVTGLASRKALNQHLQQEWLRGLRAEGPVSLLLLAVDPVCNHDGDARLGLPDPTLQQLVAIACQHTARAQDFLARFDANRLAIVLAGTDLEQAIKLAHQLCHKVNQARISAPLLASQPWITVSVGIANHIPKRPHGWDKLVQEAEEALDKAHSQGGNQAAVAPCHLPDTDWLKQAANR</sequence>
<dbReference type="RefSeq" id="WP_214506987.1">
    <property type="nucleotide sequence ID" value="NZ_JAHEPS010000003.1"/>
</dbReference>
<dbReference type="EC" id="2.7.7.65" evidence="1"/>
<dbReference type="SMART" id="SM00267">
    <property type="entry name" value="GGDEF"/>
    <property type="match status" value="1"/>
</dbReference>
<dbReference type="Pfam" id="PF00990">
    <property type="entry name" value="GGDEF"/>
    <property type="match status" value="1"/>
</dbReference>
<dbReference type="PROSITE" id="PS50887">
    <property type="entry name" value="GGDEF"/>
    <property type="match status" value="1"/>
</dbReference>
<evidence type="ECO:0000313" key="5">
    <source>
        <dbReference type="EMBL" id="MBT1444786.1"/>
    </source>
</evidence>
<comment type="caution">
    <text evidence="5">The sequence shown here is derived from an EMBL/GenBank/DDBJ whole genome shotgun (WGS) entry which is preliminary data.</text>
</comment>
<proteinExistence type="predicted"/>